<sequence>MVAAFRLRYGALLGLLGFFVLLVSLTGCASVPKGRAAVDAVNIRGARGVDESDIAEKLATSPSPKFLSLFRGVVFDYELLDRFVLQRDLARVERFYRARGYYEARATAGQIIETGRGHIRVEVIVDEGLPVRIEHVTVEGIEALPPPVRDAALKAAAKRLPHDQPFAEDDLTTAEGDVRRALSDRGYAYAKVTRAAAVDMVRHAAKIVLSATPEKPARFGRMTIEGLGELPEAPVRRAMDIQEGEPYSEADLDSAQQAILELGVFASVEMKPDLRTPPPADHVVPVTVRVEPARLRTVRLGGGVEFDQLRADVHGLVGWESKNFLGGFRSFQVSLKPGLVFYPTRINNLVAPERFFPEEKLRAELRQPGFLEARTTGFVRPEFNVFPVLLNPDAKTPDPVLGYAEFRGAVGVDRTLWKLYAALSHNVQIDVPFMYQGSKDPTLSNVVVSYPELLTQLDFRDDAVHPRKGIFLGNDLQVAGLGGNVRDIRVQPEIRTYIPVASKGSFVTRLSVGFLFPSNYGDAVRDPARAQLPQDADRTRDLQVMFFRGFFSGGSTSNRGYPFRGVSPHAFVPFLNPETAAAQVQSACVPGSTDPNCTIPIGGFTLWEFQNELRFVIHGPLAGAVFCDMSDVSPQTVDIRLTHLHLSCGLGARYDTPVGPIRLDVGYRIPGLQVLGGRTRDEKTPQDLFGIPIAIAFGLGEAF</sequence>
<dbReference type="PROSITE" id="PS51779">
    <property type="entry name" value="POTRA"/>
    <property type="match status" value="1"/>
</dbReference>
<keyword evidence="4" id="KW-0472">Membrane</keyword>
<dbReference type="EMBL" id="CP089983">
    <property type="protein sequence ID" value="WXB07284.1"/>
    <property type="molecule type" value="Genomic_DNA"/>
</dbReference>
<feature type="domain" description="POTRA" evidence="6">
    <location>
        <begin position="217"/>
        <end position="293"/>
    </location>
</feature>
<comment type="subcellular location">
    <subcellularLocation>
        <location evidence="1">Membrane</location>
    </subcellularLocation>
</comment>
<evidence type="ECO:0000256" key="2">
    <source>
        <dbReference type="ARBA" id="ARBA00022692"/>
    </source>
</evidence>
<gene>
    <name evidence="7" type="ORF">LVJ94_08545</name>
</gene>
<dbReference type="Gene3D" id="3.10.20.310">
    <property type="entry name" value="membrane protein fhac"/>
    <property type="match status" value="2"/>
</dbReference>
<keyword evidence="3" id="KW-0732">Signal</keyword>
<evidence type="ECO:0000256" key="1">
    <source>
        <dbReference type="ARBA" id="ARBA00004370"/>
    </source>
</evidence>
<dbReference type="Pfam" id="PF07244">
    <property type="entry name" value="POTRA"/>
    <property type="match status" value="2"/>
</dbReference>
<reference evidence="7" key="1">
    <citation type="submission" date="2021-12" db="EMBL/GenBank/DDBJ databases">
        <title>Discovery of the Pendulisporaceae a myxobacterial family with distinct sporulation behavior and unique specialized metabolism.</title>
        <authorList>
            <person name="Garcia R."/>
            <person name="Popoff A."/>
            <person name="Bader C.D."/>
            <person name="Loehr J."/>
            <person name="Walesch S."/>
            <person name="Walt C."/>
            <person name="Boldt J."/>
            <person name="Bunk B."/>
            <person name="Haeckl F.J.F.P.J."/>
            <person name="Gunesch A.P."/>
            <person name="Birkelbach J."/>
            <person name="Nuebel U."/>
            <person name="Pietschmann T."/>
            <person name="Bach T."/>
            <person name="Mueller R."/>
        </authorList>
    </citation>
    <scope>NUCLEOTIDE SEQUENCE</scope>
    <source>
        <strain evidence="7">MSr11367</strain>
    </source>
</reference>
<evidence type="ECO:0000256" key="3">
    <source>
        <dbReference type="ARBA" id="ARBA00022729"/>
    </source>
</evidence>
<dbReference type="InterPro" id="IPR010827">
    <property type="entry name" value="BamA/TamA_POTRA"/>
</dbReference>
<dbReference type="Pfam" id="PF01103">
    <property type="entry name" value="Omp85"/>
    <property type="match status" value="1"/>
</dbReference>
<evidence type="ECO:0000256" key="5">
    <source>
        <dbReference type="ARBA" id="ARBA00023237"/>
    </source>
</evidence>
<dbReference type="PANTHER" id="PTHR12815:SF47">
    <property type="entry name" value="TRANSLOCATION AND ASSEMBLY MODULE SUBUNIT TAMA"/>
    <property type="match status" value="1"/>
</dbReference>
<evidence type="ECO:0000256" key="4">
    <source>
        <dbReference type="ARBA" id="ARBA00023136"/>
    </source>
</evidence>
<dbReference type="RefSeq" id="WP_394836942.1">
    <property type="nucleotide sequence ID" value="NZ_CP089929.1"/>
</dbReference>
<accession>A0ABZ2L8L9</accession>
<dbReference type="PROSITE" id="PS51257">
    <property type="entry name" value="PROKAR_LIPOPROTEIN"/>
    <property type="match status" value="1"/>
</dbReference>
<dbReference type="Gene3D" id="2.40.160.50">
    <property type="entry name" value="membrane protein fhac: a member of the omp85/tpsb transporter family"/>
    <property type="match status" value="1"/>
</dbReference>
<organism evidence="7 8">
    <name type="scientific">Pendulispora rubella</name>
    <dbReference type="NCBI Taxonomy" id="2741070"/>
    <lineage>
        <taxon>Bacteria</taxon>
        <taxon>Pseudomonadati</taxon>
        <taxon>Myxococcota</taxon>
        <taxon>Myxococcia</taxon>
        <taxon>Myxococcales</taxon>
        <taxon>Sorangiineae</taxon>
        <taxon>Pendulisporaceae</taxon>
        <taxon>Pendulispora</taxon>
    </lineage>
</organism>
<dbReference type="PANTHER" id="PTHR12815">
    <property type="entry name" value="SORTING AND ASSEMBLY MACHINERY SAMM50 PROTEIN FAMILY MEMBER"/>
    <property type="match status" value="1"/>
</dbReference>
<dbReference type="InterPro" id="IPR000184">
    <property type="entry name" value="Bac_surfAg_D15"/>
</dbReference>
<evidence type="ECO:0000259" key="6">
    <source>
        <dbReference type="PROSITE" id="PS51779"/>
    </source>
</evidence>
<keyword evidence="8" id="KW-1185">Reference proteome</keyword>
<evidence type="ECO:0000313" key="7">
    <source>
        <dbReference type="EMBL" id="WXB07284.1"/>
    </source>
</evidence>
<dbReference type="InterPro" id="IPR039910">
    <property type="entry name" value="D15-like"/>
</dbReference>
<evidence type="ECO:0000313" key="8">
    <source>
        <dbReference type="Proteomes" id="UP001374803"/>
    </source>
</evidence>
<keyword evidence="5" id="KW-0998">Cell outer membrane</keyword>
<protein>
    <submittedName>
        <fullName evidence="7">BamA/TamA family outer membrane protein</fullName>
    </submittedName>
</protein>
<name>A0ABZ2L8L9_9BACT</name>
<keyword evidence="2" id="KW-0812">Transmembrane</keyword>
<dbReference type="InterPro" id="IPR034746">
    <property type="entry name" value="POTRA"/>
</dbReference>
<proteinExistence type="predicted"/>
<dbReference type="Proteomes" id="UP001374803">
    <property type="component" value="Chromosome"/>
</dbReference>